<sequence>MPPKRKDFLKPNPKAKAKPQDPQTENDFLETADEFEQAAGKWRAGDAAKATRFFNRAIDTYNDGLQRYPSSFDLAYNKANLEYNMSEDDRIVALLGNKIDLLEETLRSHRAAIALKPEDTDVLFNTGQVLASLADTLLESGSQEATKAPTRSMLEEAVDIFTKCLASQQQEHKEMQIELEKAKADGDYQEPLTAGGASQDTMETSPTSSEPPGEWATVVEPVTPETILETCTAQLGALTTLIGLYDPSDSTKLDPAVERGLGIVKSEIPLYINFLQASPVPNIIQEPAPGPTLFISSSSTAEEAKASPKDDALLTAANFQVSVAEVGYRGNRVNTTTYISEIEQVFAPLIRASETNTTDLSTINARSAYADALIDFASAIADNPKYTSTSPTFPADLESQWNALTLAQTILTQLSTHTTILSPSRLADIFLARGDTELFRFRISLFENSKPAWTKSKTVLVSNAGVFYRGARSYSERTGAVEVQKTADAKAIVAEILKEAAGGVGQRKEHWMGRRQDVVRVLEQLVEEGIVGRENVEGVVGFTE</sequence>
<organism evidence="2 3">
    <name type="scientific">Zopfia rhizophila CBS 207.26</name>
    <dbReference type="NCBI Taxonomy" id="1314779"/>
    <lineage>
        <taxon>Eukaryota</taxon>
        <taxon>Fungi</taxon>
        <taxon>Dikarya</taxon>
        <taxon>Ascomycota</taxon>
        <taxon>Pezizomycotina</taxon>
        <taxon>Dothideomycetes</taxon>
        <taxon>Dothideomycetes incertae sedis</taxon>
        <taxon>Zopfiaceae</taxon>
        <taxon>Zopfia</taxon>
    </lineage>
</organism>
<dbReference type="InterPro" id="IPR011990">
    <property type="entry name" value="TPR-like_helical_dom_sf"/>
</dbReference>
<dbReference type="AlphaFoldDB" id="A0A6A6EPZ2"/>
<dbReference type="Gene3D" id="1.25.40.10">
    <property type="entry name" value="Tetratricopeptide repeat domain"/>
    <property type="match status" value="1"/>
</dbReference>
<name>A0A6A6EPZ2_9PEZI</name>
<protein>
    <recommendedName>
        <fullName evidence="4">TPR-like protein</fullName>
    </recommendedName>
</protein>
<accession>A0A6A6EPZ2</accession>
<evidence type="ECO:0000313" key="2">
    <source>
        <dbReference type="EMBL" id="KAF2192768.1"/>
    </source>
</evidence>
<dbReference type="EMBL" id="ML994615">
    <property type="protein sequence ID" value="KAF2192768.1"/>
    <property type="molecule type" value="Genomic_DNA"/>
</dbReference>
<reference evidence="2" key="1">
    <citation type="journal article" date="2020" name="Stud. Mycol.">
        <title>101 Dothideomycetes genomes: a test case for predicting lifestyles and emergence of pathogens.</title>
        <authorList>
            <person name="Haridas S."/>
            <person name="Albert R."/>
            <person name="Binder M."/>
            <person name="Bloem J."/>
            <person name="Labutti K."/>
            <person name="Salamov A."/>
            <person name="Andreopoulos B."/>
            <person name="Baker S."/>
            <person name="Barry K."/>
            <person name="Bills G."/>
            <person name="Bluhm B."/>
            <person name="Cannon C."/>
            <person name="Castanera R."/>
            <person name="Culley D."/>
            <person name="Daum C."/>
            <person name="Ezra D."/>
            <person name="Gonzalez J."/>
            <person name="Henrissat B."/>
            <person name="Kuo A."/>
            <person name="Liang C."/>
            <person name="Lipzen A."/>
            <person name="Lutzoni F."/>
            <person name="Magnuson J."/>
            <person name="Mondo S."/>
            <person name="Nolan M."/>
            <person name="Ohm R."/>
            <person name="Pangilinan J."/>
            <person name="Park H.-J."/>
            <person name="Ramirez L."/>
            <person name="Alfaro M."/>
            <person name="Sun H."/>
            <person name="Tritt A."/>
            <person name="Yoshinaga Y."/>
            <person name="Zwiers L.-H."/>
            <person name="Turgeon B."/>
            <person name="Goodwin S."/>
            <person name="Spatafora J."/>
            <person name="Crous P."/>
            <person name="Grigoriev I."/>
        </authorList>
    </citation>
    <scope>NUCLEOTIDE SEQUENCE</scope>
    <source>
        <strain evidence="2">CBS 207.26</strain>
    </source>
</reference>
<dbReference type="Proteomes" id="UP000800200">
    <property type="component" value="Unassembled WGS sequence"/>
</dbReference>
<gene>
    <name evidence="2" type="ORF">K469DRAFT_554562</name>
</gene>
<dbReference type="SUPFAM" id="SSF48452">
    <property type="entry name" value="TPR-like"/>
    <property type="match status" value="1"/>
</dbReference>
<feature type="compositionally biased region" description="Polar residues" evidence="1">
    <location>
        <begin position="196"/>
        <end position="210"/>
    </location>
</feature>
<dbReference type="OrthoDB" id="5328412at2759"/>
<proteinExistence type="predicted"/>
<keyword evidence="3" id="KW-1185">Reference proteome</keyword>
<feature type="region of interest" description="Disordered" evidence="1">
    <location>
        <begin position="183"/>
        <end position="216"/>
    </location>
</feature>
<evidence type="ECO:0000313" key="3">
    <source>
        <dbReference type="Proteomes" id="UP000800200"/>
    </source>
</evidence>
<evidence type="ECO:0000256" key="1">
    <source>
        <dbReference type="SAM" id="MobiDB-lite"/>
    </source>
</evidence>
<feature type="region of interest" description="Disordered" evidence="1">
    <location>
        <begin position="1"/>
        <end position="26"/>
    </location>
</feature>
<evidence type="ECO:0008006" key="4">
    <source>
        <dbReference type="Google" id="ProtNLM"/>
    </source>
</evidence>